<sequence length="257" mass="29116">MRPTHPQPLHHRRTLPQLIFHRRIRLVLSVLVGVLLVFLFGSYHPAVRANPKVLHAADLPSLQTHPLPVSLQPRATTGGEDYFDQVKPTEVGYLIWSQFPIKVFVQPSKVNPQAWATATEQVIREWEVYLPLQQVSQVEGADITLQSEFPPDQGQGRRVRSAETRYQLYVNPEGVLSQRFTVMVRPNQTPTYLQAALRHELGHALGIWGHSPVATDALYFAQVRTPPPISQRDINTLVKVYTQPTRLGWPVKASKPD</sequence>
<name>B8HVP0_CYAP4</name>
<organism evidence="1">
    <name type="scientific">Cyanothece sp. (strain PCC 7425 / ATCC 29141)</name>
    <dbReference type="NCBI Taxonomy" id="395961"/>
    <lineage>
        <taxon>Bacteria</taxon>
        <taxon>Bacillati</taxon>
        <taxon>Cyanobacteriota</taxon>
        <taxon>Cyanophyceae</taxon>
        <taxon>Gomontiellales</taxon>
        <taxon>Cyanothecaceae</taxon>
        <taxon>Cyanothece</taxon>
    </lineage>
</organism>
<dbReference type="InterPro" id="IPR024079">
    <property type="entry name" value="MetalloPept_cat_dom_sf"/>
</dbReference>
<dbReference type="Gene3D" id="3.40.390.10">
    <property type="entry name" value="Collagenase (Catalytic Domain)"/>
    <property type="match status" value="1"/>
</dbReference>
<dbReference type="SUPFAM" id="SSF55486">
    <property type="entry name" value="Metalloproteases ('zincins'), catalytic domain"/>
    <property type="match status" value="1"/>
</dbReference>
<dbReference type="AlphaFoldDB" id="B8HVP0"/>
<accession>B8HVP0</accession>
<protein>
    <recommendedName>
        <fullName evidence="2">Peptidase metallopeptidase</fullName>
    </recommendedName>
</protein>
<dbReference type="EMBL" id="CP001344">
    <property type="protein sequence ID" value="ACL46352.1"/>
    <property type="molecule type" value="Genomic_DNA"/>
</dbReference>
<evidence type="ECO:0008006" key="2">
    <source>
        <dbReference type="Google" id="ProtNLM"/>
    </source>
</evidence>
<gene>
    <name evidence="1" type="ordered locus">Cyan7425_4038</name>
</gene>
<reference evidence="1" key="1">
    <citation type="submission" date="2009-01" db="EMBL/GenBank/DDBJ databases">
        <title>Complete sequence of chromosome Cyanothece sp. PCC 7425.</title>
        <authorList>
            <consortium name="US DOE Joint Genome Institute"/>
            <person name="Lucas S."/>
            <person name="Copeland A."/>
            <person name="Lapidus A."/>
            <person name="Glavina del Rio T."/>
            <person name="Dalin E."/>
            <person name="Tice H."/>
            <person name="Bruce D."/>
            <person name="Goodwin L."/>
            <person name="Pitluck S."/>
            <person name="Sims D."/>
            <person name="Meineke L."/>
            <person name="Brettin T."/>
            <person name="Detter J.C."/>
            <person name="Han C."/>
            <person name="Larimer F."/>
            <person name="Land M."/>
            <person name="Hauser L."/>
            <person name="Kyrpides N."/>
            <person name="Ovchinnikova G."/>
            <person name="Liberton M."/>
            <person name="Stoeckel J."/>
            <person name="Banerjee A."/>
            <person name="Singh A."/>
            <person name="Page L."/>
            <person name="Sato H."/>
            <person name="Zhao L."/>
            <person name="Sherman L."/>
            <person name="Pakrasi H."/>
            <person name="Richardson P."/>
        </authorList>
    </citation>
    <scope>NUCLEOTIDE SEQUENCE</scope>
    <source>
        <strain evidence="1">PCC 7425</strain>
    </source>
</reference>
<proteinExistence type="predicted"/>
<dbReference type="STRING" id="395961.Cyan7425_4038"/>
<dbReference type="KEGG" id="cyn:Cyan7425_4038"/>
<dbReference type="CDD" id="cd04279">
    <property type="entry name" value="ZnMc_MMP_like_1"/>
    <property type="match status" value="1"/>
</dbReference>
<dbReference type="GO" id="GO:0008237">
    <property type="term" value="F:metallopeptidase activity"/>
    <property type="evidence" value="ECO:0007669"/>
    <property type="project" value="InterPro"/>
</dbReference>
<dbReference type="eggNOG" id="COG5549">
    <property type="taxonomic scope" value="Bacteria"/>
</dbReference>
<evidence type="ECO:0000313" key="1">
    <source>
        <dbReference type="EMBL" id="ACL46352.1"/>
    </source>
</evidence>
<dbReference type="HOGENOM" id="CLU_079047_0_0_3"/>